<sequence>RKIEEAWTGEKRHVQYSLWLGTSKYLNTSLNLHAPVNEKFYSIMKVAAQVDERFR</sequence>
<feature type="non-terminal residue" evidence="1">
    <location>
        <position position="1"/>
    </location>
</feature>
<evidence type="ECO:0000313" key="2">
    <source>
        <dbReference type="Proteomes" id="UP000499080"/>
    </source>
</evidence>
<dbReference type="AlphaFoldDB" id="A0A4Y2PRT9"/>
<gene>
    <name evidence="1" type="ORF">AVEN_51050_1</name>
</gene>
<evidence type="ECO:0000313" key="1">
    <source>
        <dbReference type="EMBL" id="GBN53573.1"/>
    </source>
</evidence>
<dbReference type="Proteomes" id="UP000499080">
    <property type="component" value="Unassembled WGS sequence"/>
</dbReference>
<dbReference type="EMBL" id="BGPR01134489">
    <property type="protein sequence ID" value="GBN53573.1"/>
    <property type="molecule type" value="Genomic_DNA"/>
</dbReference>
<proteinExistence type="predicted"/>
<keyword evidence="2" id="KW-1185">Reference proteome</keyword>
<reference evidence="1 2" key="1">
    <citation type="journal article" date="2019" name="Sci. Rep.">
        <title>Orb-weaving spider Araneus ventricosus genome elucidates the spidroin gene catalogue.</title>
        <authorList>
            <person name="Kono N."/>
            <person name="Nakamura H."/>
            <person name="Ohtoshi R."/>
            <person name="Moran D.A.P."/>
            <person name="Shinohara A."/>
            <person name="Yoshida Y."/>
            <person name="Fujiwara M."/>
            <person name="Mori M."/>
            <person name="Tomita M."/>
            <person name="Arakawa K."/>
        </authorList>
    </citation>
    <scope>NUCLEOTIDE SEQUENCE [LARGE SCALE GENOMIC DNA]</scope>
</reference>
<organism evidence="1 2">
    <name type="scientific">Araneus ventricosus</name>
    <name type="common">Orbweaver spider</name>
    <name type="synonym">Epeira ventricosa</name>
    <dbReference type="NCBI Taxonomy" id="182803"/>
    <lineage>
        <taxon>Eukaryota</taxon>
        <taxon>Metazoa</taxon>
        <taxon>Ecdysozoa</taxon>
        <taxon>Arthropoda</taxon>
        <taxon>Chelicerata</taxon>
        <taxon>Arachnida</taxon>
        <taxon>Araneae</taxon>
        <taxon>Araneomorphae</taxon>
        <taxon>Entelegynae</taxon>
        <taxon>Araneoidea</taxon>
        <taxon>Araneidae</taxon>
        <taxon>Araneus</taxon>
    </lineage>
</organism>
<accession>A0A4Y2PRT9</accession>
<name>A0A4Y2PRT9_ARAVE</name>
<protein>
    <submittedName>
        <fullName evidence="1">Uncharacterized protein</fullName>
    </submittedName>
</protein>
<comment type="caution">
    <text evidence="1">The sequence shown here is derived from an EMBL/GenBank/DDBJ whole genome shotgun (WGS) entry which is preliminary data.</text>
</comment>